<name>A0A8K0H5Z4_9ROSA</name>
<sequence length="522" mass="58872">MELALEHPFSAVYSIIALLMFFLFLAWISKKVHRKTKTAPPEATGAWPLLGHLPLLRGSQPAHITLGNMAEKHGPIFTIKLGVHQTLIVSSWDIAKECLTTNDKVYADRPKYLFAELLGYNYAMFGLSPYGPYWRQIRKIATLELLSNHRLEMLSNVRESEVEASIKEIYDMCNNNKSRAASVEMKRWFSGLSLNLIMRIMVGKGFVGATTPTEMEDNERLGKAIRNFFKLGGKFVISDALPFLRWLDLDGHRKAMKQTAKELDGFLEKWLNEHKQNRIFGDEMKGENDFMGMMLYLLDNAEKSPTSYDSDTINKATCLALILGGTDTTAVSLTWALSLLLNNPQVLKKAQSELHQHVGRERHVKESDIKKLVYLQAIVKETLRLYPAAPLSVAHQSIQDCTVGGYHIPAGTRLLVNLAKIHRDPQVWSNPCKFEPERFLTDCMDLDVRGQNFEFIPFGSGRRVCPAISFALQVMHLVLAKLLHAFEITNPSDEPVDMSEASGLTNLKATPLDVLLTPRPFC</sequence>
<dbReference type="InterPro" id="IPR036396">
    <property type="entry name" value="Cyt_P450_sf"/>
</dbReference>
<reference evidence="15" key="1">
    <citation type="submission" date="2020-03" db="EMBL/GenBank/DDBJ databases">
        <title>A high-quality chromosome-level genome assembly of a woody plant with both climbing and erect habits, Rhamnella rubrinervis.</title>
        <authorList>
            <person name="Lu Z."/>
            <person name="Yang Y."/>
            <person name="Zhu X."/>
            <person name="Sun Y."/>
        </authorList>
    </citation>
    <scope>NUCLEOTIDE SEQUENCE</scope>
    <source>
        <strain evidence="15">BYM</strain>
        <tissue evidence="15">Leaf</tissue>
    </source>
</reference>
<evidence type="ECO:0000256" key="7">
    <source>
        <dbReference type="ARBA" id="ARBA00022989"/>
    </source>
</evidence>
<dbReference type="InterPro" id="IPR002401">
    <property type="entry name" value="Cyt_P450_E_grp-I"/>
</dbReference>
<evidence type="ECO:0000313" key="15">
    <source>
        <dbReference type="EMBL" id="KAF3446244.1"/>
    </source>
</evidence>
<keyword evidence="4 12" id="KW-0349">Heme</keyword>
<dbReference type="OrthoDB" id="2789670at2759"/>
<dbReference type="GO" id="GO:0004497">
    <property type="term" value="F:monooxygenase activity"/>
    <property type="evidence" value="ECO:0007669"/>
    <property type="project" value="UniProtKB-KW"/>
</dbReference>
<dbReference type="GO" id="GO:0016705">
    <property type="term" value="F:oxidoreductase activity, acting on paired donors, with incorporation or reduction of molecular oxygen"/>
    <property type="evidence" value="ECO:0007669"/>
    <property type="project" value="InterPro"/>
</dbReference>
<dbReference type="AlphaFoldDB" id="A0A8K0H5Z4"/>
<evidence type="ECO:0000256" key="14">
    <source>
        <dbReference type="SAM" id="Phobius"/>
    </source>
</evidence>
<feature type="binding site" description="axial binding residue" evidence="12">
    <location>
        <position position="465"/>
    </location>
    <ligand>
        <name>heme</name>
        <dbReference type="ChEBI" id="CHEBI:30413"/>
    </ligand>
    <ligandPart>
        <name>Fe</name>
        <dbReference type="ChEBI" id="CHEBI:18248"/>
    </ligandPart>
</feature>
<dbReference type="PROSITE" id="PS00086">
    <property type="entry name" value="CYTOCHROME_P450"/>
    <property type="match status" value="1"/>
</dbReference>
<dbReference type="InterPro" id="IPR001128">
    <property type="entry name" value="Cyt_P450"/>
</dbReference>
<comment type="subcellular location">
    <subcellularLocation>
        <location evidence="2">Membrane</location>
    </subcellularLocation>
</comment>
<dbReference type="PANTHER" id="PTHR47947">
    <property type="entry name" value="CYTOCHROME P450 82C3-RELATED"/>
    <property type="match status" value="1"/>
</dbReference>
<dbReference type="GO" id="GO:0020037">
    <property type="term" value="F:heme binding"/>
    <property type="evidence" value="ECO:0007669"/>
    <property type="project" value="InterPro"/>
</dbReference>
<keyword evidence="5 14" id="KW-0812">Transmembrane</keyword>
<dbReference type="PRINTS" id="PR00463">
    <property type="entry name" value="EP450I"/>
</dbReference>
<evidence type="ECO:0000256" key="6">
    <source>
        <dbReference type="ARBA" id="ARBA00022723"/>
    </source>
</evidence>
<evidence type="ECO:0000256" key="4">
    <source>
        <dbReference type="ARBA" id="ARBA00022617"/>
    </source>
</evidence>
<keyword evidence="11 14" id="KW-0472">Membrane</keyword>
<evidence type="ECO:0000256" key="1">
    <source>
        <dbReference type="ARBA" id="ARBA00001971"/>
    </source>
</evidence>
<evidence type="ECO:0000256" key="5">
    <source>
        <dbReference type="ARBA" id="ARBA00022692"/>
    </source>
</evidence>
<dbReference type="InterPro" id="IPR050651">
    <property type="entry name" value="Plant_Cytochrome_P450_Monoox"/>
</dbReference>
<dbReference type="Pfam" id="PF00067">
    <property type="entry name" value="p450"/>
    <property type="match status" value="1"/>
</dbReference>
<evidence type="ECO:0000256" key="3">
    <source>
        <dbReference type="ARBA" id="ARBA00010617"/>
    </source>
</evidence>
<keyword evidence="10 13" id="KW-0503">Monooxygenase</keyword>
<dbReference type="EMBL" id="VOIH02000005">
    <property type="protein sequence ID" value="KAF3446244.1"/>
    <property type="molecule type" value="Genomic_DNA"/>
</dbReference>
<evidence type="ECO:0008006" key="17">
    <source>
        <dbReference type="Google" id="ProtNLM"/>
    </source>
</evidence>
<feature type="transmembrane region" description="Helical" evidence="14">
    <location>
        <begin position="12"/>
        <end position="28"/>
    </location>
</feature>
<evidence type="ECO:0000256" key="8">
    <source>
        <dbReference type="ARBA" id="ARBA00023002"/>
    </source>
</evidence>
<dbReference type="GO" id="GO:0016020">
    <property type="term" value="C:membrane"/>
    <property type="evidence" value="ECO:0007669"/>
    <property type="project" value="UniProtKB-SubCell"/>
</dbReference>
<accession>A0A8K0H5Z4</accession>
<comment type="caution">
    <text evidence="15">The sequence shown here is derived from an EMBL/GenBank/DDBJ whole genome shotgun (WGS) entry which is preliminary data.</text>
</comment>
<evidence type="ECO:0000313" key="16">
    <source>
        <dbReference type="Proteomes" id="UP000796880"/>
    </source>
</evidence>
<dbReference type="FunFam" id="1.10.630.10:FF:000026">
    <property type="entry name" value="Cytochrome P450 82C4"/>
    <property type="match status" value="1"/>
</dbReference>
<dbReference type="PANTHER" id="PTHR47947:SF26">
    <property type="entry name" value="CYTOCHROME P450"/>
    <property type="match status" value="1"/>
</dbReference>
<organism evidence="15 16">
    <name type="scientific">Rhamnella rubrinervis</name>
    <dbReference type="NCBI Taxonomy" id="2594499"/>
    <lineage>
        <taxon>Eukaryota</taxon>
        <taxon>Viridiplantae</taxon>
        <taxon>Streptophyta</taxon>
        <taxon>Embryophyta</taxon>
        <taxon>Tracheophyta</taxon>
        <taxon>Spermatophyta</taxon>
        <taxon>Magnoliopsida</taxon>
        <taxon>eudicotyledons</taxon>
        <taxon>Gunneridae</taxon>
        <taxon>Pentapetalae</taxon>
        <taxon>rosids</taxon>
        <taxon>fabids</taxon>
        <taxon>Rosales</taxon>
        <taxon>Rhamnaceae</taxon>
        <taxon>rhamnoid group</taxon>
        <taxon>Rhamneae</taxon>
        <taxon>Rhamnella</taxon>
    </lineage>
</organism>
<dbReference type="InterPro" id="IPR017972">
    <property type="entry name" value="Cyt_P450_CS"/>
</dbReference>
<evidence type="ECO:0000256" key="12">
    <source>
        <dbReference type="PIRSR" id="PIRSR602401-1"/>
    </source>
</evidence>
<keyword evidence="7 14" id="KW-1133">Transmembrane helix</keyword>
<evidence type="ECO:0000256" key="11">
    <source>
        <dbReference type="ARBA" id="ARBA00023136"/>
    </source>
</evidence>
<dbReference type="Proteomes" id="UP000796880">
    <property type="component" value="Unassembled WGS sequence"/>
</dbReference>
<dbReference type="Gene3D" id="1.10.630.10">
    <property type="entry name" value="Cytochrome P450"/>
    <property type="match status" value="1"/>
</dbReference>
<keyword evidence="8 13" id="KW-0560">Oxidoreductase</keyword>
<comment type="cofactor">
    <cofactor evidence="1 12">
        <name>heme</name>
        <dbReference type="ChEBI" id="CHEBI:30413"/>
    </cofactor>
</comment>
<evidence type="ECO:0000256" key="9">
    <source>
        <dbReference type="ARBA" id="ARBA00023004"/>
    </source>
</evidence>
<protein>
    <recommendedName>
        <fullName evidence="17">Cytochrome P450</fullName>
    </recommendedName>
</protein>
<evidence type="ECO:0000256" key="2">
    <source>
        <dbReference type="ARBA" id="ARBA00004370"/>
    </source>
</evidence>
<dbReference type="CDD" id="cd20654">
    <property type="entry name" value="CYP82"/>
    <property type="match status" value="1"/>
</dbReference>
<keyword evidence="6 12" id="KW-0479">Metal-binding</keyword>
<keyword evidence="16" id="KW-1185">Reference proteome</keyword>
<evidence type="ECO:0000256" key="10">
    <source>
        <dbReference type="ARBA" id="ARBA00023033"/>
    </source>
</evidence>
<gene>
    <name evidence="15" type="ORF">FNV43_RR11423</name>
</gene>
<evidence type="ECO:0000256" key="13">
    <source>
        <dbReference type="RuleBase" id="RU000461"/>
    </source>
</evidence>
<keyword evidence="9 12" id="KW-0408">Iron</keyword>
<dbReference type="SUPFAM" id="SSF48264">
    <property type="entry name" value="Cytochrome P450"/>
    <property type="match status" value="1"/>
</dbReference>
<proteinExistence type="inferred from homology"/>
<comment type="similarity">
    <text evidence="3 13">Belongs to the cytochrome P450 family.</text>
</comment>
<dbReference type="GO" id="GO:0005506">
    <property type="term" value="F:iron ion binding"/>
    <property type="evidence" value="ECO:0007669"/>
    <property type="project" value="InterPro"/>
</dbReference>
<dbReference type="PRINTS" id="PR00385">
    <property type="entry name" value="P450"/>
</dbReference>